<dbReference type="InterPro" id="IPR041727">
    <property type="entry name" value="NAGK-C"/>
</dbReference>
<dbReference type="Pfam" id="PF00696">
    <property type="entry name" value="AA_kinase"/>
    <property type="match status" value="1"/>
</dbReference>
<protein>
    <recommendedName>
        <fullName evidence="9">Acetylglutamate kinase</fullName>
        <ecNumber evidence="9">2.7.2.8</ecNumber>
    </recommendedName>
    <alternativeName>
        <fullName evidence="9">N-acetyl-L-glutamate 5-phosphotransferase</fullName>
    </alternativeName>
    <alternativeName>
        <fullName evidence="9">NAG kinase</fullName>
        <shortName evidence="9">NAGK</shortName>
    </alternativeName>
</protein>
<evidence type="ECO:0000256" key="5">
    <source>
        <dbReference type="ARBA" id="ARBA00022741"/>
    </source>
</evidence>
<evidence type="ECO:0000256" key="1">
    <source>
        <dbReference type="ARBA" id="ARBA00004828"/>
    </source>
</evidence>
<dbReference type="SUPFAM" id="SSF53633">
    <property type="entry name" value="Carbamate kinase-like"/>
    <property type="match status" value="1"/>
</dbReference>
<organism evidence="11 12">
    <name type="scientific">Jeotgalicoccus nanhaiensis</name>
    <dbReference type="NCBI Taxonomy" id="568603"/>
    <lineage>
        <taxon>Bacteria</taxon>
        <taxon>Bacillati</taxon>
        <taxon>Bacillota</taxon>
        <taxon>Bacilli</taxon>
        <taxon>Bacillales</taxon>
        <taxon>Staphylococcaceae</taxon>
        <taxon>Jeotgalicoccus</taxon>
    </lineage>
</organism>
<keyword evidence="6 9" id="KW-0418">Kinase</keyword>
<dbReference type="GO" id="GO:0003991">
    <property type="term" value="F:acetylglutamate kinase activity"/>
    <property type="evidence" value="ECO:0007669"/>
    <property type="project" value="UniProtKB-EC"/>
</dbReference>
<evidence type="ECO:0000256" key="7">
    <source>
        <dbReference type="ARBA" id="ARBA00022840"/>
    </source>
</evidence>
<evidence type="ECO:0000256" key="6">
    <source>
        <dbReference type="ARBA" id="ARBA00022777"/>
    </source>
</evidence>
<evidence type="ECO:0000256" key="2">
    <source>
        <dbReference type="ARBA" id="ARBA00022571"/>
    </source>
</evidence>
<keyword evidence="9" id="KW-0963">Cytoplasm</keyword>
<dbReference type="EMBL" id="JADGLW010000005">
    <property type="protein sequence ID" value="MBF0754231.1"/>
    <property type="molecule type" value="Genomic_DNA"/>
</dbReference>
<feature type="domain" description="Aspartate/glutamate/uridylate kinase" evidence="10">
    <location>
        <begin position="26"/>
        <end position="274"/>
    </location>
</feature>
<dbReference type="PANTHER" id="PTHR23342:SF0">
    <property type="entry name" value="N-ACETYLGLUTAMATE SYNTHASE, MITOCHONDRIAL"/>
    <property type="match status" value="1"/>
</dbReference>
<dbReference type="InterPro" id="IPR004662">
    <property type="entry name" value="AcgluKinase_fam"/>
</dbReference>
<gene>
    <name evidence="9 11" type="primary">argB</name>
    <name evidence="11" type="ORF">IR135_08110</name>
</gene>
<comment type="function">
    <text evidence="9">Catalyzes the ATP-dependent phosphorylation of N-acetyl-L-glutamate.</text>
</comment>
<feature type="binding site" evidence="9">
    <location>
        <position position="88"/>
    </location>
    <ligand>
        <name>substrate</name>
    </ligand>
</feature>
<keyword evidence="2 9" id="KW-0055">Arginine biosynthesis</keyword>
<dbReference type="PRINTS" id="PR00474">
    <property type="entry name" value="GLU5KINASE"/>
</dbReference>
<evidence type="ECO:0000256" key="9">
    <source>
        <dbReference type="HAMAP-Rule" id="MF_00082"/>
    </source>
</evidence>
<comment type="caution">
    <text evidence="11">The sequence shown here is derived from an EMBL/GenBank/DDBJ whole genome shotgun (WGS) entry which is preliminary data.</text>
</comment>
<reference evidence="11 12" key="1">
    <citation type="submission" date="2020-10" db="EMBL/GenBank/DDBJ databases">
        <title>Mouse Oral microbiota.</title>
        <authorList>
            <person name="Joseph S."/>
            <person name="Aduse-Opoku J."/>
        </authorList>
    </citation>
    <scope>NUCLEOTIDE SEQUENCE [LARGE SCALE GENOMIC DNA]</scope>
    <source>
        <strain evidence="11 12">19428wE5_W307</strain>
    </source>
</reference>
<comment type="catalytic activity">
    <reaction evidence="8 9">
        <text>N-acetyl-L-glutamate + ATP = N-acetyl-L-glutamyl 5-phosphate + ADP</text>
        <dbReference type="Rhea" id="RHEA:14629"/>
        <dbReference type="ChEBI" id="CHEBI:30616"/>
        <dbReference type="ChEBI" id="CHEBI:44337"/>
        <dbReference type="ChEBI" id="CHEBI:57936"/>
        <dbReference type="ChEBI" id="CHEBI:456216"/>
        <dbReference type="EC" id="2.7.2.8"/>
    </reaction>
</comment>
<dbReference type="InterPro" id="IPR037528">
    <property type="entry name" value="ArgB"/>
</dbReference>
<keyword evidence="3 9" id="KW-0028">Amino-acid biosynthesis</keyword>
<dbReference type="InterPro" id="IPR001048">
    <property type="entry name" value="Asp/Glu/Uridylate_kinase"/>
</dbReference>
<sequence length="304" mass="33074">MIIMNDTERIDTLIEALPYINIFQDNIIVLKYGGNAMVNDSLKESVMQDVLLMKSVGIKPVIVHGGGPFINNMLTDLNIETEFKKGLRVTDDAVMNVAEMVLSGQVNKDIVKHYNKIGGKAVGISGKDGNLIKVKKKYIEEHNNKGEIRQVDIGLVGEIETIDPALVTLLIDNDFVPVISPVAADMNGDTYNVNADYVAGEIAGAIGADKFILLTDTKGVCKDKDDESTLLAELTLAEVEKHIESGVISEGMIPKVECCSHALRKGVRQAHIVDGRLKHSLLLELFFDAGIGTMIIPHEGGRVL</sequence>
<dbReference type="InterPro" id="IPR001057">
    <property type="entry name" value="Glu/AcGlu_kinase"/>
</dbReference>
<evidence type="ECO:0000259" key="10">
    <source>
        <dbReference type="Pfam" id="PF00696"/>
    </source>
</evidence>
<dbReference type="EC" id="2.7.2.8" evidence="9"/>
<dbReference type="Proteomes" id="UP000647980">
    <property type="component" value="Unassembled WGS sequence"/>
</dbReference>
<accession>A0ABR9XZ08</accession>
<feature type="binding site" evidence="9">
    <location>
        <position position="192"/>
    </location>
    <ligand>
        <name>substrate</name>
    </ligand>
</feature>
<comment type="pathway">
    <text evidence="1 9">Amino-acid biosynthesis; L-arginine biosynthesis; N(2)-acetyl-L-ornithine from L-glutamate: step 2/4.</text>
</comment>
<proteinExistence type="inferred from homology"/>
<dbReference type="Gene3D" id="3.40.1160.10">
    <property type="entry name" value="Acetylglutamate kinase-like"/>
    <property type="match status" value="1"/>
</dbReference>
<evidence type="ECO:0000256" key="4">
    <source>
        <dbReference type="ARBA" id="ARBA00022679"/>
    </source>
</evidence>
<dbReference type="HAMAP" id="MF_00082">
    <property type="entry name" value="ArgB"/>
    <property type="match status" value="1"/>
</dbReference>
<feature type="site" description="Transition state stabilizer" evidence="9">
    <location>
        <position position="255"/>
    </location>
</feature>
<dbReference type="PIRSF" id="PIRSF000728">
    <property type="entry name" value="NAGK"/>
    <property type="match status" value="1"/>
</dbReference>
<feature type="site" description="Transition state stabilizer" evidence="9">
    <location>
        <position position="31"/>
    </location>
</feature>
<dbReference type="InterPro" id="IPR036393">
    <property type="entry name" value="AceGlu_kinase-like_sf"/>
</dbReference>
<dbReference type="NCBIfam" id="TIGR00761">
    <property type="entry name" value="argB"/>
    <property type="match status" value="1"/>
</dbReference>
<keyword evidence="7 9" id="KW-0067">ATP-binding</keyword>
<comment type="subcellular location">
    <subcellularLocation>
        <location evidence="9">Cytoplasm</location>
    </subcellularLocation>
</comment>
<keyword evidence="12" id="KW-1185">Reference proteome</keyword>
<feature type="binding site" evidence="9">
    <location>
        <begin position="66"/>
        <end position="67"/>
    </location>
    <ligand>
        <name>substrate</name>
    </ligand>
</feature>
<keyword evidence="5 9" id="KW-0547">Nucleotide-binding</keyword>
<evidence type="ECO:0000313" key="12">
    <source>
        <dbReference type="Proteomes" id="UP000647980"/>
    </source>
</evidence>
<dbReference type="CDD" id="cd04250">
    <property type="entry name" value="AAK_NAGK-C"/>
    <property type="match status" value="1"/>
</dbReference>
<name>A0ABR9XZ08_9STAP</name>
<evidence type="ECO:0000256" key="8">
    <source>
        <dbReference type="ARBA" id="ARBA00048141"/>
    </source>
</evidence>
<evidence type="ECO:0000313" key="11">
    <source>
        <dbReference type="EMBL" id="MBF0754231.1"/>
    </source>
</evidence>
<dbReference type="PANTHER" id="PTHR23342">
    <property type="entry name" value="N-ACETYLGLUTAMATE SYNTHASE"/>
    <property type="match status" value="1"/>
</dbReference>
<evidence type="ECO:0000256" key="3">
    <source>
        <dbReference type="ARBA" id="ARBA00022605"/>
    </source>
</evidence>
<comment type="similarity">
    <text evidence="9">Belongs to the acetylglutamate kinase family. ArgB subfamily.</text>
</comment>
<keyword evidence="4 9" id="KW-0808">Transferase</keyword>